<dbReference type="InterPro" id="IPR054539">
    <property type="entry name" value="Beta-prop_PDH"/>
</dbReference>
<evidence type="ECO:0000259" key="2">
    <source>
        <dbReference type="Pfam" id="PF22807"/>
    </source>
</evidence>
<organism evidence="3">
    <name type="scientific">Roseihalotalea indica</name>
    <dbReference type="NCBI Taxonomy" id="2867963"/>
    <lineage>
        <taxon>Bacteria</taxon>
        <taxon>Pseudomonadati</taxon>
        <taxon>Bacteroidota</taxon>
        <taxon>Cytophagia</taxon>
        <taxon>Cytophagales</taxon>
        <taxon>Catalimonadaceae</taxon>
        <taxon>Roseihalotalea</taxon>
    </lineage>
</organism>
<proteinExistence type="predicted"/>
<dbReference type="PROSITE" id="PS51257">
    <property type="entry name" value="PROKAR_LIPOPROTEIN"/>
    <property type="match status" value="1"/>
</dbReference>
<reference evidence="3" key="2">
    <citation type="journal article" date="2024" name="Antonie Van Leeuwenhoek">
        <title>Roseihalotalea indica gen. nov., sp. nov., a halophilic Bacteroidetes from mesopelagic Southwest Indian Ocean with higher carbohydrate metabolic potential.</title>
        <authorList>
            <person name="Chen B."/>
            <person name="Zhang M."/>
            <person name="Lin D."/>
            <person name="Ye J."/>
            <person name="Tang K."/>
        </authorList>
    </citation>
    <scope>NUCLEOTIDE SEQUENCE</scope>
    <source>
        <strain evidence="3">TK19036</strain>
    </source>
</reference>
<gene>
    <name evidence="3" type="ORF">K4G66_28945</name>
</gene>
<protein>
    <submittedName>
        <fullName evidence="3">PQQ-dependent sugar dehydrogenase</fullName>
    </submittedName>
</protein>
<feature type="domain" description="Pyrroloquinoline quinone-dependent pyranose dehydrogenase beta-propeller" evidence="2">
    <location>
        <begin position="55"/>
        <end position="440"/>
    </location>
</feature>
<dbReference type="AlphaFoldDB" id="A0AA49GLA3"/>
<feature type="signal peptide" evidence="1">
    <location>
        <begin position="1"/>
        <end position="28"/>
    </location>
</feature>
<feature type="chain" id="PRO_5041392401" evidence="1">
    <location>
        <begin position="29"/>
        <end position="452"/>
    </location>
</feature>
<dbReference type="Gene3D" id="2.120.10.30">
    <property type="entry name" value="TolB, C-terminal domain"/>
    <property type="match status" value="1"/>
</dbReference>
<dbReference type="InterPro" id="IPR011042">
    <property type="entry name" value="6-blade_b-propeller_TolB-like"/>
</dbReference>
<dbReference type="SUPFAM" id="SSF50952">
    <property type="entry name" value="Soluble quinoprotein glucose dehydrogenase"/>
    <property type="match status" value="1"/>
</dbReference>
<dbReference type="InterPro" id="IPR011041">
    <property type="entry name" value="Quinoprot_gluc/sorb_DH_b-prop"/>
</dbReference>
<dbReference type="PANTHER" id="PTHR19328:SF53">
    <property type="entry name" value="MEMBRANE PROTEIN"/>
    <property type="match status" value="1"/>
</dbReference>
<name>A0AA49GLA3_9BACT</name>
<evidence type="ECO:0000256" key="1">
    <source>
        <dbReference type="SAM" id="SignalP"/>
    </source>
</evidence>
<accession>A0AA49GLA3</accession>
<keyword evidence="1" id="KW-0732">Signal</keyword>
<dbReference type="Pfam" id="PF22807">
    <property type="entry name" value="TrAA12"/>
    <property type="match status" value="1"/>
</dbReference>
<reference evidence="3" key="1">
    <citation type="journal article" date="2023" name="Comput. Struct. Biotechnol. J.">
        <title>Discovery of a novel marine Bacteroidetes with a rich repertoire of carbohydrate-active enzymes.</title>
        <authorList>
            <person name="Chen B."/>
            <person name="Liu G."/>
            <person name="Chen Q."/>
            <person name="Wang H."/>
            <person name="Liu L."/>
            <person name="Tang K."/>
        </authorList>
    </citation>
    <scope>NUCLEOTIDE SEQUENCE</scope>
    <source>
        <strain evidence="3">TK19036</strain>
    </source>
</reference>
<dbReference type="EMBL" id="CP120682">
    <property type="protein sequence ID" value="WKN36392.1"/>
    <property type="molecule type" value="Genomic_DNA"/>
</dbReference>
<sequence length="452" mass="49448">MKFSKNNRLHSWLMSSTMLLALATMLFGCGGSTSSEGEESAEAALTADSDNGSITLTNGFAAYVVADNVGKARHIVVRDNGDIYVKLRDTEEGGGILALRDTDGDGRADQKEYFGEYGGTGIDIHNNYLYFSSDTIVYRVALSDTALVPTAEPEVIVEGFINQNQHATKPFTFDNSGNIYVTVGAPSNACQEQMRTPGSPGQDPCPQLDRQAGIWQFSADQMGQTQEEDGERYATGIRNAVALDWNDDVDGLYALQHGRDQLSNLWPEYFDSLQSAELPAEEFLKVDEGSDFGWPFCYYDPEMSQKMLAPEYGGNGEEAGLCEQKEDPIMAFPAHWAPNDLVFYNGDMFPEEYQGGAFIAFHGSWNRAPLPQKGYNIAFVPFDANGMPSGDYVRFADQFAGSGGDIESPGDAEFRPTGLAIGPDGSLYITDDQKGRIWRVFYQGQSVASLGK</sequence>
<dbReference type="PANTHER" id="PTHR19328">
    <property type="entry name" value="HEDGEHOG-INTERACTING PROTEIN"/>
    <property type="match status" value="1"/>
</dbReference>
<evidence type="ECO:0000313" key="3">
    <source>
        <dbReference type="EMBL" id="WKN36392.1"/>
    </source>
</evidence>